<organism evidence="1 2">
    <name type="scientific">Paenibacillus illinoisensis</name>
    <dbReference type="NCBI Taxonomy" id="59845"/>
    <lineage>
        <taxon>Bacteria</taxon>
        <taxon>Bacillati</taxon>
        <taxon>Bacillota</taxon>
        <taxon>Bacilli</taxon>
        <taxon>Bacillales</taxon>
        <taxon>Paenibacillaceae</taxon>
        <taxon>Paenibacillus</taxon>
    </lineage>
</organism>
<evidence type="ECO:0000313" key="2">
    <source>
        <dbReference type="Proteomes" id="UP000247459"/>
    </source>
</evidence>
<dbReference type="AlphaFoldDB" id="A0A2W0C880"/>
<dbReference type="RefSeq" id="WP_181429831.1">
    <property type="nucleotide sequence ID" value="NZ_PRLG01000020.1"/>
</dbReference>
<name>A0A2W0C880_9BACL</name>
<comment type="caution">
    <text evidence="1">The sequence shown here is derived from an EMBL/GenBank/DDBJ whole genome shotgun (WGS) entry which is preliminary data.</text>
</comment>
<gene>
    <name evidence="1" type="ORF">PIL02S_03393</name>
</gene>
<accession>A0A2W0C880</accession>
<proteinExistence type="predicted"/>
<dbReference type="Proteomes" id="UP000247459">
    <property type="component" value="Unassembled WGS sequence"/>
</dbReference>
<evidence type="ECO:0000313" key="1">
    <source>
        <dbReference type="EMBL" id="PYY28247.1"/>
    </source>
</evidence>
<reference evidence="1 2" key="1">
    <citation type="submission" date="2018-01" db="EMBL/GenBank/DDBJ databases">
        <title>Genome sequence of the PGP bacterium Paenibacillus illinoisensis E3.</title>
        <authorList>
            <person name="Rolli E."/>
            <person name="Marasco R."/>
            <person name="Bessem C."/>
            <person name="Michoud G."/>
            <person name="Gaiarsa S."/>
            <person name="Borin S."/>
            <person name="Daffonchio D."/>
        </authorList>
    </citation>
    <scope>NUCLEOTIDE SEQUENCE [LARGE SCALE GENOMIC DNA]</scope>
    <source>
        <strain evidence="1 2">E3</strain>
    </source>
</reference>
<protein>
    <submittedName>
        <fullName evidence="1">Uncharacterized protein</fullName>
    </submittedName>
</protein>
<dbReference type="EMBL" id="PRLG01000020">
    <property type="protein sequence ID" value="PYY28247.1"/>
    <property type="molecule type" value="Genomic_DNA"/>
</dbReference>
<sequence>MKQAESIDTEKMTVAGQGKRKKVDVVDLFMAIFPGIADLKIKNEAGGELH</sequence>